<organism evidence="2 3">
    <name type="scientific">Lophiostoma macrostomum CBS 122681</name>
    <dbReference type="NCBI Taxonomy" id="1314788"/>
    <lineage>
        <taxon>Eukaryota</taxon>
        <taxon>Fungi</taxon>
        <taxon>Dikarya</taxon>
        <taxon>Ascomycota</taxon>
        <taxon>Pezizomycotina</taxon>
        <taxon>Dothideomycetes</taxon>
        <taxon>Pleosporomycetidae</taxon>
        <taxon>Pleosporales</taxon>
        <taxon>Lophiostomataceae</taxon>
        <taxon>Lophiostoma</taxon>
    </lineage>
</organism>
<keyword evidence="3" id="KW-1185">Reference proteome</keyword>
<protein>
    <submittedName>
        <fullName evidence="2">Uncharacterized protein</fullName>
    </submittedName>
</protein>
<accession>A0A6A6SQU6</accession>
<sequence>MKYNFSKTNREAKNLPPVPGKGKQARIEDFSDSDEEYVPTKKSPQVVRQAKKRKADDPGLISPKMQANVGDPAKRRPGRSKKLLTFSQYDSRGQHLGPSFGGQDDTSPQTQAKAGDPAQRGLGRPKNNPLPSSEYGRGQHLNKTFSEQDDTSPKTQANVGGLDRHERGRPGTNAIPSPKQVRGQRLSYPSSDPDVSMGVAASETPAKLPTRRKPAPSHVRHVDDRVASYEDDGSDFEGIQTESQDVGKSVASTNREDSDFDEATEPTEFQNNVDVVAHMFADLADLVAYIKKDKDIYNKLSVRMREIIDRYT</sequence>
<dbReference type="AlphaFoldDB" id="A0A6A6SQU6"/>
<evidence type="ECO:0000256" key="1">
    <source>
        <dbReference type="SAM" id="MobiDB-lite"/>
    </source>
</evidence>
<evidence type="ECO:0000313" key="3">
    <source>
        <dbReference type="Proteomes" id="UP000799324"/>
    </source>
</evidence>
<feature type="region of interest" description="Disordered" evidence="1">
    <location>
        <begin position="1"/>
        <end position="265"/>
    </location>
</feature>
<dbReference type="EMBL" id="MU004496">
    <property type="protein sequence ID" value="KAF2649351.1"/>
    <property type="molecule type" value="Genomic_DNA"/>
</dbReference>
<dbReference type="Proteomes" id="UP000799324">
    <property type="component" value="Unassembled WGS sequence"/>
</dbReference>
<gene>
    <name evidence="2" type="ORF">K491DRAFT_721757</name>
</gene>
<name>A0A6A6SQU6_9PLEO</name>
<evidence type="ECO:0000313" key="2">
    <source>
        <dbReference type="EMBL" id="KAF2649351.1"/>
    </source>
</evidence>
<reference evidence="2" key="1">
    <citation type="journal article" date="2020" name="Stud. Mycol.">
        <title>101 Dothideomycetes genomes: a test case for predicting lifestyles and emergence of pathogens.</title>
        <authorList>
            <person name="Haridas S."/>
            <person name="Albert R."/>
            <person name="Binder M."/>
            <person name="Bloem J."/>
            <person name="Labutti K."/>
            <person name="Salamov A."/>
            <person name="Andreopoulos B."/>
            <person name="Baker S."/>
            <person name="Barry K."/>
            <person name="Bills G."/>
            <person name="Bluhm B."/>
            <person name="Cannon C."/>
            <person name="Castanera R."/>
            <person name="Culley D."/>
            <person name="Daum C."/>
            <person name="Ezra D."/>
            <person name="Gonzalez J."/>
            <person name="Henrissat B."/>
            <person name="Kuo A."/>
            <person name="Liang C."/>
            <person name="Lipzen A."/>
            <person name="Lutzoni F."/>
            <person name="Magnuson J."/>
            <person name="Mondo S."/>
            <person name="Nolan M."/>
            <person name="Ohm R."/>
            <person name="Pangilinan J."/>
            <person name="Park H.-J."/>
            <person name="Ramirez L."/>
            <person name="Alfaro M."/>
            <person name="Sun H."/>
            <person name="Tritt A."/>
            <person name="Yoshinaga Y."/>
            <person name="Zwiers L.-H."/>
            <person name="Turgeon B."/>
            <person name="Goodwin S."/>
            <person name="Spatafora J."/>
            <person name="Crous P."/>
            <person name="Grigoriev I."/>
        </authorList>
    </citation>
    <scope>NUCLEOTIDE SEQUENCE</scope>
    <source>
        <strain evidence="2">CBS 122681</strain>
    </source>
</reference>
<proteinExistence type="predicted"/>
<feature type="compositionally biased region" description="Basic residues" evidence="1">
    <location>
        <begin position="209"/>
        <end position="219"/>
    </location>
</feature>
<feature type="compositionally biased region" description="Polar residues" evidence="1">
    <location>
        <begin position="240"/>
        <end position="253"/>
    </location>
</feature>